<dbReference type="InterPro" id="IPR008969">
    <property type="entry name" value="CarboxyPept-like_regulatory"/>
</dbReference>
<gene>
    <name evidence="9" type="primary">susC_77</name>
    <name evidence="9" type="ORF">SDC9_46776</name>
</gene>
<evidence type="ECO:0000259" key="7">
    <source>
        <dbReference type="Pfam" id="PF00593"/>
    </source>
</evidence>
<dbReference type="InterPro" id="IPR036942">
    <property type="entry name" value="Beta-barrel_TonB_sf"/>
</dbReference>
<evidence type="ECO:0000256" key="4">
    <source>
        <dbReference type="ARBA" id="ARBA00023077"/>
    </source>
</evidence>
<keyword evidence="6" id="KW-0998">Cell outer membrane</keyword>
<dbReference type="InterPro" id="IPR023997">
    <property type="entry name" value="TonB-dep_OMP_SusC/RagA_CS"/>
</dbReference>
<evidence type="ECO:0000259" key="8">
    <source>
        <dbReference type="Pfam" id="PF07715"/>
    </source>
</evidence>
<dbReference type="Gene3D" id="2.60.40.1120">
    <property type="entry name" value="Carboxypeptidase-like, regulatory domain"/>
    <property type="match status" value="1"/>
</dbReference>
<dbReference type="InterPro" id="IPR037066">
    <property type="entry name" value="Plug_dom_sf"/>
</dbReference>
<dbReference type="AlphaFoldDB" id="A0A644W9T2"/>
<evidence type="ECO:0000256" key="5">
    <source>
        <dbReference type="ARBA" id="ARBA00023136"/>
    </source>
</evidence>
<dbReference type="PROSITE" id="PS52016">
    <property type="entry name" value="TONB_DEPENDENT_REC_3"/>
    <property type="match status" value="1"/>
</dbReference>
<dbReference type="Pfam" id="PF00593">
    <property type="entry name" value="TonB_dep_Rec_b-barrel"/>
    <property type="match status" value="1"/>
</dbReference>
<keyword evidence="3" id="KW-0812">Transmembrane</keyword>
<dbReference type="Pfam" id="PF13715">
    <property type="entry name" value="CarbopepD_reg_2"/>
    <property type="match status" value="1"/>
</dbReference>
<evidence type="ECO:0000256" key="2">
    <source>
        <dbReference type="ARBA" id="ARBA00022448"/>
    </source>
</evidence>
<dbReference type="GO" id="GO:0009279">
    <property type="term" value="C:cell outer membrane"/>
    <property type="evidence" value="ECO:0007669"/>
    <property type="project" value="UniProtKB-SubCell"/>
</dbReference>
<keyword evidence="9" id="KW-0675">Receptor</keyword>
<keyword evidence="4" id="KW-0798">TonB box</keyword>
<dbReference type="EMBL" id="VSSQ01000737">
    <property type="protein sequence ID" value="MPM00550.1"/>
    <property type="molecule type" value="Genomic_DNA"/>
</dbReference>
<comment type="caution">
    <text evidence="9">The sequence shown here is derived from an EMBL/GenBank/DDBJ whole genome shotgun (WGS) entry which is preliminary data.</text>
</comment>
<dbReference type="Pfam" id="PF07715">
    <property type="entry name" value="Plug"/>
    <property type="match status" value="1"/>
</dbReference>
<dbReference type="SUPFAM" id="SSF49464">
    <property type="entry name" value="Carboxypeptidase regulatory domain-like"/>
    <property type="match status" value="1"/>
</dbReference>
<dbReference type="InterPro" id="IPR000531">
    <property type="entry name" value="Beta-barrel_TonB"/>
</dbReference>
<keyword evidence="5" id="KW-0472">Membrane</keyword>
<evidence type="ECO:0000256" key="6">
    <source>
        <dbReference type="ARBA" id="ARBA00023237"/>
    </source>
</evidence>
<evidence type="ECO:0000313" key="9">
    <source>
        <dbReference type="EMBL" id="MPM00550.1"/>
    </source>
</evidence>
<dbReference type="SUPFAM" id="SSF56935">
    <property type="entry name" value="Porins"/>
    <property type="match status" value="1"/>
</dbReference>
<sequence length="964" mass="106895">MYKYAAFLSFFSVTSVSAQSITVKGTVKDVSGEAVIGANVVVKGTSTGTITDLDGAFTLNTERNKILVVSFIGYSSLEVPASQTMNIVLKPDNQVLDEVVVVGYGSSVKKDLTTAVTSVKSKDFLQGASNSPLQMVDGKVAGLSVSNPAAADPNRSTDIQVRGASSLKAGNGPLIVIDGMPGGDLRNLAQQDIESITVLKDGSAAAIYGSRAANGVILVQTKQGKAGKVSISYDGYVEHDAVAARPDILSPEEFVAKNRAKDWGSRTNWYDQLINDNNFGQNQNISLSGGSETSVFRISANYRTKEGIDIATNREEYGLRASFKQTTLEGLLEVGGNISYRLADEDYTDYAVFKQAVKLNPTVAVDEMAYFKGRYDEYNPIKNLTERENGASQEYSTVDFNIKLNILKNLNTELKLGRQGHNKKQREFYTKAHRESIDNSRAGRARLNAENWTDWTLEWLGNYAFKVDNHDFKVMGGYTYQEFNNEGFWAENMDFPNDAFSYNNLDAGKWNKEKGRLGMDSWKSKEKTIAFLGRVNYDYDNLFLVTASLRYEGNSKFGVDHKWGYFPAASAAWRFSRLPVFQDSPVVDDLKLRVSYGETGRSGFDRYIALAKYSGYGQQINSDGQWIQVYGPGNNPNTNLSWEKQISYNLGVDYTLFDSRLSGSVDFFIRKGKDIIADYDAPVPPNLHQSITTNVGTTNSKGVEFQLNWDAVKTKDFSYSTNLTASYIKSKLESFSNETYTKGYINSDGLPSPGNPGSPQRVGDGIEIGSFYGYRYAGVDDKGRIMIYKGGKVGAETILADNAQDSDRTYIGNGSPKFELAWGNTFTYKDFDLSLFFRGRFDYQILNTYQMYFGLQAEPEVNLLHSAYKENGHILGGKKICDYFLESGDYLKLDNITLGWSPKINSKWISSLRLYGTVKNVFTITKYSGLDPTTVGTTGLWPGVSSLDVYPIARNFSFGIQISY</sequence>
<feature type="domain" description="TonB-dependent receptor-like beta-barrel" evidence="7">
    <location>
        <begin position="367"/>
        <end position="920"/>
    </location>
</feature>
<name>A0A644W9T2_9ZZZZ</name>
<keyword evidence="2" id="KW-0813">Transport</keyword>
<proteinExistence type="predicted"/>
<organism evidence="9">
    <name type="scientific">bioreactor metagenome</name>
    <dbReference type="NCBI Taxonomy" id="1076179"/>
    <lineage>
        <taxon>unclassified sequences</taxon>
        <taxon>metagenomes</taxon>
        <taxon>ecological metagenomes</taxon>
    </lineage>
</organism>
<dbReference type="Gene3D" id="2.40.170.20">
    <property type="entry name" value="TonB-dependent receptor, beta-barrel domain"/>
    <property type="match status" value="1"/>
</dbReference>
<dbReference type="InterPro" id="IPR012910">
    <property type="entry name" value="Plug_dom"/>
</dbReference>
<evidence type="ECO:0000256" key="3">
    <source>
        <dbReference type="ARBA" id="ARBA00022692"/>
    </source>
</evidence>
<dbReference type="InterPro" id="IPR039426">
    <property type="entry name" value="TonB-dep_rcpt-like"/>
</dbReference>
<accession>A0A644W9T2</accession>
<dbReference type="Gene3D" id="2.170.130.10">
    <property type="entry name" value="TonB-dependent receptor, plug domain"/>
    <property type="match status" value="1"/>
</dbReference>
<protein>
    <submittedName>
        <fullName evidence="9">TonB-dependent receptor SusC</fullName>
    </submittedName>
</protein>
<evidence type="ECO:0000256" key="1">
    <source>
        <dbReference type="ARBA" id="ARBA00004571"/>
    </source>
</evidence>
<dbReference type="NCBIfam" id="TIGR04056">
    <property type="entry name" value="OMP_RagA_SusC"/>
    <property type="match status" value="1"/>
</dbReference>
<reference evidence="9" key="1">
    <citation type="submission" date="2019-08" db="EMBL/GenBank/DDBJ databases">
        <authorList>
            <person name="Kucharzyk K."/>
            <person name="Murdoch R.W."/>
            <person name="Higgins S."/>
            <person name="Loffler F."/>
        </authorList>
    </citation>
    <scope>NUCLEOTIDE SEQUENCE</scope>
</reference>
<dbReference type="InterPro" id="IPR023996">
    <property type="entry name" value="TonB-dep_OMP_SusC/RagA"/>
</dbReference>
<dbReference type="NCBIfam" id="TIGR04057">
    <property type="entry name" value="SusC_RagA_signa"/>
    <property type="match status" value="1"/>
</dbReference>
<dbReference type="FunFam" id="2.60.40.1120:FF:000003">
    <property type="entry name" value="Outer membrane protein Omp121"/>
    <property type="match status" value="1"/>
</dbReference>
<feature type="domain" description="TonB-dependent receptor plug" evidence="8">
    <location>
        <begin position="109"/>
        <end position="216"/>
    </location>
</feature>
<comment type="subcellular location">
    <subcellularLocation>
        <location evidence="1">Cell outer membrane</location>
        <topology evidence="1">Multi-pass membrane protein</topology>
    </subcellularLocation>
</comment>